<dbReference type="InterPro" id="IPR008920">
    <property type="entry name" value="TF_FadR/GntR_C"/>
</dbReference>
<protein>
    <submittedName>
        <fullName evidence="5">FadR family transcriptional regulator</fullName>
    </submittedName>
</protein>
<feature type="domain" description="HTH gntR-type" evidence="4">
    <location>
        <begin position="11"/>
        <end position="81"/>
    </location>
</feature>
<name>A0ABX0Y192_9ACTN</name>
<dbReference type="Gene3D" id="1.20.120.530">
    <property type="entry name" value="GntR ligand-binding domain-like"/>
    <property type="match status" value="1"/>
</dbReference>
<comment type="caution">
    <text evidence="5">The sequence shown here is derived from an EMBL/GenBank/DDBJ whole genome shotgun (WGS) entry which is preliminary data.</text>
</comment>
<evidence type="ECO:0000256" key="3">
    <source>
        <dbReference type="ARBA" id="ARBA00023163"/>
    </source>
</evidence>
<evidence type="ECO:0000313" key="5">
    <source>
        <dbReference type="EMBL" id="NJC71861.1"/>
    </source>
</evidence>
<evidence type="ECO:0000259" key="4">
    <source>
        <dbReference type="PROSITE" id="PS50949"/>
    </source>
</evidence>
<dbReference type="SUPFAM" id="SSF46785">
    <property type="entry name" value="Winged helix' DNA-binding domain"/>
    <property type="match status" value="1"/>
</dbReference>
<dbReference type="PANTHER" id="PTHR43537">
    <property type="entry name" value="TRANSCRIPTIONAL REGULATOR, GNTR FAMILY"/>
    <property type="match status" value="1"/>
</dbReference>
<dbReference type="RefSeq" id="WP_167926768.1">
    <property type="nucleotide sequence ID" value="NZ_JAATVY010000014.1"/>
</dbReference>
<keyword evidence="3" id="KW-0804">Transcription</keyword>
<dbReference type="InterPro" id="IPR036390">
    <property type="entry name" value="WH_DNA-bd_sf"/>
</dbReference>
<proteinExistence type="predicted"/>
<evidence type="ECO:0000256" key="2">
    <source>
        <dbReference type="ARBA" id="ARBA00023125"/>
    </source>
</evidence>
<dbReference type="InterPro" id="IPR011711">
    <property type="entry name" value="GntR_C"/>
</dbReference>
<dbReference type="Pfam" id="PF00392">
    <property type="entry name" value="GntR"/>
    <property type="match status" value="1"/>
</dbReference>
<dbReference type="SMART" id="SM00895">
    <property type="entry name" value="FCD"/>
    <property type="match status" value="1"/>
</dbReference>
<dbReference type="InterPro" id="IPR000524">
    <property type="entry name" value="Tscrpt_reg_HTH_GntR"/>
</dbReference>
<keyword evidence="6" id="KW-1185">Reference proteome</keyword>
<keyword evidence="2" id="KW-0238">DNA-binding</keyword>
<accession>A0ABX0Y192</accession>
<dbReference type="SMART" id="SM00345">
    <property type="entry name" value="HTH_GNTR"/>
    <property type="match status" value="1"/>
</dbReference>
<reference evidence="5 6" key="1">
    <citation type="submission" date="2020-03" db="EMBL/GenBank/DDBJ databases">
        <title>WGS of the type strain of Planosporangium spp.</title>
        <authorList>
            <person name="Thawai C."/>
        </authorList>
    </citation>
    <scope>NUCLEOTIDE SEQUENCE [LARGE SCALE GENOMIC DNA]</scope>
    <source>
        <strain evidence="5 6">TBRC 5610</strain>
    </source>
</reference>
<dbReference type="PROSITE" id="PS50949">
    <property type="entry name" value="HTH_GNTR"/>
    <property type="match status" value="1"/>
</dbReference>
<dbReference type="PRINTS" id="PR00035">
    <property type="entry name" value="HTHGNTR"/>
</dbReference>
<evidence type="ECO:0000256" key="1">
    <source>
        <dbReference type="ARBA" id="ARBA00023015"/>
    </source>
</evidence>
<dbReference type="Gene3D" id="1.10.10.10">
    <property type="entry name" value="Winged helix-like DNA-binding domain superfamily/Winged helix DNA-binding domain"/>
    <property type="match status" value="1"/>
</dbReference>
<dbReference type="Pfam" id="PF07729">
    <property type="entry name" value="FCD"/>
    <property type="match status" value="1"/>
</dbReference>
<organism evidence="5 6">
    <name type="scientific">Planosporangium thailandense</name>
    <dbReference type="NCBI Taxonomy" id="765197"/>
    <lineage>
        <taxon>Bacteria</taxon>
        <taxon>Bacillati</taxon>
        <taxon>Actinomycetota</taxon>
        <taxon>Actinomycetes</taxon>
        <taxon>Micromonosporales</taxon>
        <taxon>Micromonosporaceae</taxon>
        <taxon>Planosporangium</taxon>
    </lineage>
</organism>
<sequence length="254" mass="28042">MTILQGVPRPPKAAMLLAQRIVRDFVHQRVPAGSVLPTERHMAQTYQVGRGTLREALRLLELQGVITFQRGPHGGPVLNDPDAGHVAHTLTLLAQLSGTPYRSVLEVRAAIEPLVTRLATNQMDPATLSELEGTVSTMRRTPPRDHAFWRANKRFHALIAEASGNLVLSLLVDSFLGITDSEAVGVGYPEGCRGSMLEAHHEIYQAIVDGCPQTAADRMFEHITDYERYAERAHPEVLADPVTWKPSQTAHRSR</sequence>
<dbReference type="InterPro" id="IPR036388">
    <property type="entry name" value="WH-like_DNA-bd_sf"/>
</dbReference>
<evidence type="ECO:0000313" key="6">
    <source>
        <dbReference type="Proteomes" id="UP000722989"/>
    </source>
</evidence>
<dbReference type="Proteomes" id="UP000722989">
    <property type="component" value="Unassembled WGS sequence"/>
</dbReference>
<gene>
    <name evidence="5" type="ORF">HC031_19370</name>
</gene>
<dbReference type="SUPFAM" id="SSF48008">
    <property type="entry name" value="GntR ligand-binding domain-like"/>
    <property type="match status" value="1"/>
</dbReference>
<dbReference type="PANTHER" id="PTHR43537:SF5">
    <property type="entry name" value="UXU OPERON TRANSCRIPTIONAL REGULATOR"/>
    <property type="match status" value="1"/>
</dbReference>
<keyword evidence="1" id="KW-0805">Transcription regulation</keyword>
<dbReference type="EMBL" id="JAATVY010000014">
    <property type="protein sequence ID" value="NJC71861.1"/>
    <property type="molecule type" value="Genomic_DNA"/>
</dbReference>